<feature type="transmembrane region" description="Helical" evidence="1">
    <location>
        <begin position="74"/>
        <end position="95"/>
    </location>
</feature>
<feature type="transmembrane region" description="Helical" evidence="1">
    <location>
        <begin position="107"/>
        <end position="127"/>
    </location>
</feature>
<protein>
    <submittedName>
        <fullName evidence="2">Uncharacterized protein</fullName>
    </submittedName>
</protein>
<gene>
    <name evidence="2" type="ORF">ciss_02390</name>
</gene>
<feature type="transmembrane region" description="Helical" evidence="1">
    <location>
        <begin position="41"/>
        <end position="62"/>
    </location>
</feature>
<evidence type="ECO:0000256" key="1">
    <source>
        <dbReference type="SAM" id="Phobius"/>
    </source>
</evidence>
<organism evidence="2 3">
    <name type="scientific">Carboxydothermus islandicus</name>
    <dbReference type="NCBI Taxonomy" id="661089"/>
    <lineage>
        <taxon>Bacteria</taxon>
        <taxon>Bacillati</taxon>
        <taxon>Bacillota</taxon>
        <taxon>Clostridia</taxon>
        <taxon>Thermoanaerobacterales</taxon>
        <taxon>Thermoanaerobacteraceae</taxon>
        <taxon>Carboxydothermus</taxon>
    </lineage>
</organism>
<accession>A0A1L8CZD7</accession>
<sequence>MKKNKLWFYIMFLTLVLILLTLPEEQKLGHALKIVYLHGGLTLVAYLWYGLTAVLAFGYVFTRKDKWLLNAREFLIVAFWLMLLATITGTIAMKITWGAVYFKEPRFIVMVSMLILTGIAFFAEALYQNPLVSALFYALPGVGGFTLRFFSQRIVHPQNPVGESNSFTLKFWFLLVLLNLLALSFYFLRRLIVERR</sequence>
<dbReference type="EMBL" id="BDJL01000003">
    <property type="protein sequence ID" value="GAV24306.1"/>
    <property type="molecule type" value="Genomic_DNA"/>
</dbReference>
<dbReference type="RefSeq" id="WP_075864511.1">
    <property type="nucleotide sequence ID" value="NZ_BDJL01000003.1"/>
</dbReference>
<evidence type="ECO:0000313" key="2">
    <source>
        <dbReference type="EMBL" id="GAV24306.1"/>
    </source>
</evidence>
<keyword evidence="1" id="KW-1133">Transmembrane helix</keyword>
<dbReference type="OrthoDB" id="161952at2"/>
<reference evidence="3" key="1">
    <citation type="submission" date="2016-12" db="EMBL/GenBank/DDBJ databases">
        <title>Draft Genome Sequences od Carboxydothermus pertinax and islandicus, Hydrogenogenic Carboxydotrophic Bacteria.</title>
        <authorList>
            <person name="Fukuyama Y."/>
            <person name="Ohmae K."/>
            <person name="Yoneda Y."/>
            <person name="Yoshida T."/>
            <person name="Sako Y."/>
        </authorList>
    </citation>
    <scope>NUCLEOTIDE SEQUENCE [LARGE SCALE GENOMIC DNA]</scope>
    <source>
        <strain evidence="3">SET</strain>
    </source>
</reference>
<name>A0A1L8CZD7_9THEO</name>
<keyword evidence="1" id="KW-0472">Membrane</keyword>
<keyword evidence="3" id="KW-1185">Reference proteome</keyword>
<dbReference type="Proteomes" id="UP000187338">
    <property type="component" value="Unassembled WGS sequence"/>
</dbReference>
<proteinExistence type="predicted"/>
<comment type="caution">
    <text evidence="2">The sequence shown here is derived from an EMBL/GenBank/DDBJ whole genome shotgun (WGS) entry which is preliminary data.</text>
</comment>
<feature type="transmembrane region" description="Helical" evidence="1">
    <location>
        <begin position="171"/>
        <end position="188"/>
    </location>
</feature>
<keyword evidence="1" id="KW-0812">Transmembrane</keyword>
<evidence type="ECO:0000313" key="3">
    <source>
        <dbReference type="Proteomes" id="UP000187338"/>
    </source>
</evidence>
<feature type="transmembrane region" description="Helical" evidence="1">
    <location>
        <begin position="134"/>
        <end position="151"/>
    </location>
</feature>
<dbReference type="STRING" id="661089.ciss_02390"/>
<dbReference type="AlphaFoldDB" id="A0A1L8CZD7"/>